<accession>A0A1F4TQP5</accession>
<gene>
    <name evidence="1" type="ORF">A2462_05275</name>
</gene>
<organism evidence="1 2">
    <name type="scientific">candidate division WOR-1 bacterium RIFOXYC2_FULL_41_25</name>
    <dbReference type="NCBI Taxonomy" id="1802586"/>
    <lineage>
        <taxon>Bacteria</taxon>
        <taxon>Bacillati</taxon>
        <taxon>Saganbacteria</taxon>
    </lineage>
</organism>
<reference evidence="1 2" key="1">
    <citation type="journal article" date="2016" name="Nat. Commun.">
        <title>Thousands of microbial genomes shed light on interconnected biogeochemical processes in an aquifer system.</title>
        <authorList>
            <person name="Anantharaman K."/>
            <person name="Brown C.T."/>
            <person name="Hug L.A."/>
            <person name="Sharon I."/>
            <person name="Castelle C.J."/>
            <person name="Probst A.J."/>
            <person name="Thomas B.C."/>
            <person name="Singh A."/>
            <person name="Wilkins M.J."/>
            <person name="Karaoz U."/>
            <person name="Brodie E.L."/>
            <person name="Williams K.H."/>
            <person name="Hubbard S.S."/>
            <person name="Banfield J.F."/>
        </authorList>
    </citation>
    <scope>NUCLEOTIDE SEQUENCE [LARGE SCALE GENOMIC DNA]</scope>
</reference>
<protein>
    <submittedName>
        <fullName evidence="1">Uncharacterized protein</fullName>
    </submittedName>
</protein>
<name>A0A1F4TQP5_UNCSA</name>
<comment type="caution">
    <text evidence="1">The sequence shown here is derived from an EMBL/GenBank/DDBJ whole genome shotgun (WGS) entry which is preliminary data.</text>
</comment>
<evidence type="ECO:0000313" key="1">
    <source>
        <dbReference type="EMBL" id="OGC34988.1"/>
    </source>
</evidence>
<dbReference type="AlphaFoldDB" id="A0A1F4TQP5"/>
<dbReference type="Proteomes" id="UP000177309">
    <property type="component" value="Unassembled WGS sequence"/>
</dbReference>
<sequence>MRQKKCSELLISPSSTLAEATTSVTSLLRRIGFARQIVIINSSSGNSLYSPKTGEVHYLNEEREEIMLVDVVL</sequence>
<dbReference type="EMBL" id="MEUI01000011">
    <property type="protein sequence ID" value="OGC34988.1"/>
    <property type="molecule type" value="Genomic_DNA"/>
</dbReference>
<evidence type="ECO:0000313" key="2">
    <source>
        <dbReference type="Proteomes" id="UP000177309"/>
    </source>
</evidence>
<proteinExistence type="predicted"/>